<evidence type="ECO:0000313" key="2">
    <source>
        <dbReference type="WBParaSite" id="PS1159_v2.g15119.t1"/>
    </source>
</evidence>
<organism evidence="1 2">
    <name type="scientific">Panagrolaimus sp. PS1159</name>
    <dbReference type="NCBI Taxonomy" id="55785"/>
    <lineage>
        <taxon>Eukaryota</taxon>
        <taxon>Metazoa</taxon>
        <taxon>Ecdysozoa</taxon>
        <taxon>Nematoda</taxon>
        <taxon>Chromadorea</taxon>
        <taxon>Rhabditida</taxon>
        <taxon>Tylenchina</taxon>
        <taxon>Panagrolaimomorpha</taxon>
        <taxon>Panagrolaimoidea</taxon>
        <taxon>Panagrolaimidae</taxon>
        <taxon>Panagrolaimus</taxon>
    </lineage>
</organism>
<evidence type="ECO:0000313" key="1">
    <source>
        <dbReference type="Proteomes" id="UP000887580"/>
    </source>
</evidence>
<reference evidence="2" key="1">
    <citation type="submission" date="2022-11" db="UniProtKB">
        <authorList>
            <consortium name="WormBaseParasite"/>
        </authorList>
    </citation>
    <scope>IDENTIFICATION</scope>
</reference>
<proteinExistence type="predicted"/>
<name>A0AC35F9K0_9BILA</name>
<dbReference type="WBParaSite" id="PS1159_v2.g15119.t1">
    <property type="protein sequence ID" value="PS1159_v2.g15119.t1"/>
    <property type="gene ID" value="PS1159_v2.g15119"/>
</dbReference>
<sequence length="314" mass="35177">MFPFHYVLLLITAIFISSTFSRAPPKFADWFARHKFFPISLLSGGGTAMNHTMGYCFDNAELLKHLKLPCDIVSNNPNITAASTIVVSHTDEAIIITFMSTSNQQELVEEMATIYETSPFPGGGTVSKFFYNAIMVLWNGGIKDTYLKTKNKNPNYEVWVTGGSMGGALSSLMAGYLVQMGYASSSAVKLMTFGEPRNGHKDLADPVKLMTFGEPRNGHKDLADRFPSLVPWAYRVVHRFDDIPHIVPTNMGYQHHKNEIWYDNDMDVNDPFIECDEPESLKCSNSLSPDKWSRADHSTYFKNGHPCKKTPGPK</sequence>
<dbReference type="Proteomes" id="UP000887580">
    <property type="component" value="Unplaced"/>
</dbReference>
<protein>
    <submittedName>
        <fullName evidence="2">Fungal lipase-like domain-containing protein</fullName>
    </submittedName>
</protein>
<accession>A0AC35F9K0</accession>